<dbReference type="InterPro" id="IPR009003">
    <property type="entry name" value="Peptidase_S1_PA"/>
</dbReference>
<feature type="domain" description="Peptidase S1" evidence="9">
    <location>
        <begin position="424"/>
        <end position="654"/>
    </location>
</feature>
<dbReference type="SMART" id="SM00020">
    <property type="entry name" value="Tryp_SPc"/>
    <property type="match status" value="2"/>
</dbReference>
<feature type="signal peptide" evidence="8">
    <location>
        <begin position="1"/>
        <end position="20"/>
    </location>
</feature>
<evidence type="ECO:0000313" key="11">
    <source>
        <dbReference type="RefSeq" id="XP_046590286.1"/>
    </source>
</evidence>
<dbReference type="PANTHER" id="PTHR24264">
    <property type="entry name" value="TRYPSIN-RELATED"/>
    <property type="match status" value="1"/>
</dbReference>
<protein>
    <submittedName>
        <fullName evidence="11">Transmembrane protease serine 9</fullName>
    </submittedName>
</protein>
<keyword evidence="11" id="KW-0812">Transmembrane</keyword>
<evidence type="ECO:0000256" key="5">
    <source>
        <dbReference type="ARBA" id="ARBA00022825"/>
    </source>
</evidence>
<dbReference type="CDD" id="cd00190">
    <property type="entry name" value="Tryp_SPc"/>
    <property type="match status" value="2"/>
</dbReference>
<dbReference type="PROSITE" id="PS50240">
    <property type="entry name" value="TRYPSIN_DOM"/>
    <property type="match status" value="2"/>
</dbReference>
<dbReference type="InterPro" id="IPR043504">
    <property type="entry name" value="Peptidase_S1_PA_chymotrypsin"/>
</dbReference>
<comment type="subcellular location">
    <subcellularLocation>
        <location evidence="1">Secreted</location>
    </subcellularLocation>
</comment>
<evidence type="ECO:0000256" key="8">
    <source>
        <dbReference type="SAM" id="SignalP"/>
    </source>
</evidence>
<dbReference type="Gene3D" id="2.40.10.10">
    <property type="entry name" value="Trypsin-like serine proteases"/>
    <property type="match status" value="2"/>
</dbReference>
<name>A0ABM3FQJ6_NEOLC</name>
<evidence type="ECO:0000256" key="2">
    <source>
        <dbReference type="ARBA" id="ARBA00022525"/>
    </source>
</evidence>
<proteinExistence type="predicted"/>
<dbReference type="SUPFAM" id="SSF50494">
    <property type="entry name" value="Trypsin-like serine proteases"/>
    <property type="match status" value="2"/>
</dbReference>
<keyword evidence="3 7" id="KW-0645">Protease</keyword>
<dbReference type="PROSITE" id="PS00134">
    <property type="entry name" value="TRYPSIN_HIS"/>
    <property type="match status" value="2"/>
</dbReference>
<dbReference type="InterPro" id="IPR050127">
    <property type="entry name" value="Serine_Proteases_S1"/>
</dbReference>
<dbReference type="PANTHER" id="PTHR24264:SF65">
    <property type="entry name" value="SRCR DOMAIN-CONTAINING PROTEIN"/>
    <property type="match status" value="1"/>
</dbReference>
<keyword evidence="4 7" id="KW-0378">Hydrolase</keyword>
<gene>
    <name evidence="11" type="primary">LOC107220472</name>
</gene>
<keyword evidence="11" id="KW-0472">Membrane</keyword>
<sequence length="662" mass="72999">MILVSFLAMLSLCLLCPVQCLNSAIKSAHRSSRQLDNSYGSPSYKHCECGRSNSRGGQAGYTRVVGGVKASPNEFPWMAMVVANGSNLVCGGSLINDRYVLTAAHCLALGFSKAETKVVLGEHDRCTADSRTVILSVEKFYPHPQFQEDTNHADAMLIRLNMRVTFNEFIRPICLPKMILQRSTASRFGGKVAFTLGWGRADHGVTVCSLRVVALEIYETQSCPTKIPTLLCAGSRQAAGRDACQGDSGGPLQVRNKDRKFELIGIVSNGIGCGNQDFPGLYTDVPRLLSWILKVTSQDSMYCWPTLPWLCYCRIAVSTNGIRRCREGTELGKCKMRQRKRGATNAGNDRCEPSRCTGVCQIRGSHQLGAVIRHISTMKRSAALFAIWSLLIHQVVESRKTLQPKVIDPECECGVSGEGVGNRIVGGVISVPHTFPWVAAIFVRGSLHCGGTLINDRYILTAGHCVKWTNQNDLSVWLGIHDIENRDGGVVSPIEQVILHDGFRSDFLHDTNDIALIKLKYPVRYNENIKPVCLPYRESDYTNHKVSATGWGRVTTSGNASRFLRQADLKVMPWSDCRNTSFGNHLTKSMLCAYNDDTDACQGDSGGPLLFKRQDDKYEIVGVVSWGIGCARRGMPGIYVKTTDYLDWITARTTTAIYCADN</sequence>
<feature type="chain" id="PRO_5046410738" evidence="8">
    <location>
        <begin position="21"/>
        <end position="662"/>
    </location>
</feature>
<evidence type="ECO:0000313" key="10">
    <source>
        <dbReference type="Proteomes" id="UP000829291"/>
    </source>
</evidence>
<evidence type="ECO:0000256" key="4">
    <source>
        <dbReference type="ARBA" id="ARBA00022801"/>
    </source>
</evidence>
<dbReference type="PRINTS" id="PR00722">
    <property type="entry name" value="CHYMOTRYPSIN"/>
</dbReference>
<keyword evidence="2" id="KW-0964">Secreted</keyword>
<dbReference type="RefSeq" id="XP_046590286.1">
    <property type="nucleotide sequence ID" value="XM_046734330.1"/>
</dbReference>
<keyword evidence="10" id="KW-1185">Reference proteome</keyword>
<dbReference type="PROSITE" id="PS00135">
    <property type="entry name" value="TRYPSIN_SER"/>
    <property type="match status" value="2"/>
</dbReference>
<keyword evidence="5 7" id="KW-0720">Serine protease</keyword>
<feature type="domain" description="Peptidase S1" evidence="9">
    <location>
        <begin position="64"/>
        <end position="297"/>
    </location>
</feature>
<dbReference type="GeneID" id="107220472"/>
<dbReference type="InterPro" id="IPR018114">
    <property type="entry name" value="TRYPSIN_HIS"/>
</dbReference>
<reference evidence="11" key="1">
    <citation type="submission" date="2025-08" db="UniProtKB">
        <authorList>
            <consortium name="RefSeq"/>
        </authorList>
    </citation>
    <scope>IDENTIFICATION</scope>
    <source>
        <tissue evidence="11">Thorax and Abdomen</tissue>
    </source>
</reference>
<keyword evidence="6" id="KW-1015">Disulfide bond</keyword>
<evidence type="ECO:0000256" key="6">
    <source>
        <dbReference type="ARBA" id="ARBA00023157"/>
    </source>
</evidence>
<organism evidence="10 11">
    <name type="scientific">Neodiprion lecontei</name>
    <name type="common">Redheaded pine sawfly</name>
    <dbReference type="NCBI Taxonomy" id="441921"/>
    <lineage>
        <taxon>Eukaryota</taxon>
        <taxon>Metazoa</taxon>
        <taxon>Ecdysozoa</taxon>
        <taxon>Arthropoda</taxon>
        <taxon>Hexapoda</taxon>
        <taxon>Insecta</taxon>
        <taxon>Pterygota</taxon>
        <taxon>Neoptera</taxon>
        <taxon>Endopterygota</taxon>
        <taxon>Hymenoptera</taxon>
        <taxon>Tenthredinoidea</taxon>
        <taxon>Diprionidae</taxon>
        <taxon>Diprioninae</taxon>
        <taxon>Neodiprion</taxon>
    </lineage>
</organism>
<dbReference type="Proteomes" id="UP000829291">
    <property type="component" value="Chromosome 3"/>
</dbReference>
<dbReference type="GO" id="GO:0008233">
    <property type="term" value="F:peptidase activity"/>
    <property type="evidence" value="ECO:0007669"/>
    <property type="project" value="UniProtKB-KW"/>
</dbReference>
<dbReference type="GO" id="GO:0006508">
    <property type="term" value="P:proteolysis"/>
    <property type="evidence" value="ECO:0007669"/>
    <property type="project" value="UniProtKB-KW"/>
</dbReference>
<evidence type="ECO:0000259" key="9">
    <source>
        <dbReference type="PROSITE" id="PS50240"/>
    </source>
</evidence>
<evidence type="ECO:0000256" key="3">
    <source>
        <dbReference type="ARBA" id="ARBA00022670"/>
    </source>
</evidence>
<evidence type="ECO:0000256" key="1">
    <source>
        <dbReference type="ARBA" id="ARBA00004613"/>
    </source>
</evidence>
<keyword evidence="8" id="KW-0732">Signal</keyword>
<evidence type="ECO:0000256" key="7">
    <source>
        <dbReference type="RuleBase" id="RU363034"/>
    </source>
</evidence>
<accession>A0ABM3FQJ6</accession>
<dbReference type="InterPro" id="IPR001314">
    <property type="entry name" value="Peptidase_S1A"/>
</dbReference>
<dbReference type="Pfam" id="PF00089">
    <property type="entry name" value="Trypsin"/>
    <property type="match status" value="2"/>
</dbReference>
<dbReference type="InterPro" id="IPR001254">
    <property type="entry name" value="Trypsin_dom"/>
</dbReference>
<dbReference type="InterPro" id="IPR033116">
    <property type="entry name" value="TRYPSIN_SER"/>
</dbReference>